<gene>
    <name evidence="1" type="ORF">MWH26_15225</name>
</gene>
<keyword evidence="2" id="KW-1185">Reference proteome</keyword>
<evidence type="ECO:0000313" key="1">
    <source>
        <dbReference type="EMBL" id="UPL48531.1"/>
    </source>
</evidence>
<evidence type="ECO:0000313" key="2">
    <source>
        <dbReference type="Proteomes" id="UP000829647"/>
    </source>
</evidence>
<name>A0ABY4J6S6_9BACT</name>
<protein>
    <submittedName>
        <fullName evidence="1">Uncharacterized protein</fullName>
    </submittedName>
</protein>
<dbReference type="Proteomes" id="UP000829647">
    <property type="component" value="Chromosome"/>
</dbReference>
<proteinExistence type="predicted"/>
<accession>A0ABY4J6S6</accession>
<dbReference type="EMBL" id="CP095848">
    <property type="protein sequence ID" value="UPL48531.1"/>
    <property type="molecule type" value="Genomic_DNA"/>
</dbReference>
<organism evidence="1 2">
    <name type="scientific">Hymenobacter sublimis</name>
    <dbReference type="NCBI Taxonomy" id="2933777"/>
    <lineage>
        <taxon>Bacteria</taxon>
        <taxon>Pseudomonadati</taxon>
        <taxon>Bacteroidota</taxon>
        <taxon>Cytophagia</taxon>
        <taxon>Cytophagales</taxon>
        <taxon>Hymenobacteraceae</taxon>
        <taxon>Hymenobacter</taxon>
    </lineage>
</organism>
<dbReference type="RefSeq" id="WP_247974939.1">
    <property type="nucleotide sequence ID" value="NZ_CP095848.1"/>
</dbReference>
<reference evidence="1 2" key="1">
    <citation type="submission" date="2022-04" db="EMBL/GenBank/DDBJ databases">
        <title>Hymenobacter sp. isolated from the air.</title>
        <authorList>
            <person name="Won M."/>
            <person name="Lee C.-M."/>
            <person name="Woen H.-Y."/>
            <person name="Kwon S.-W."/>
        </authorList>
    </citation>
    <scope>NUCLEOTIDE SEQUENCE [LARGE SCALE GENOMIC DNA]</scope>
    <source>
        <strain evidence="2">5516 S-25</strain>
    </source>
</reference>
<sequence>MLNTAQNEQAKELGHIALFTEALPSDLVRSIEESDLPDEDLSSAVIFCKIILRFNIYKIAVDKYSRRFLKDMLEEHYVEYKDESYHEIEKGTFKQYNPDWERVIFNLIKLDIIQILQCKNNSRTKKGKHFVKYRINPKLLNNEFATIDFLSTNQIVNAGTYWGGIEKQIRTDFGKIVFDAIGARASMKKSLATLDPSVWLVTQDSVEYKYNLVLTGMLFTNGKQVAPIRTRDLLDNILLEDQHHGKRLFLINKEYVVEKPDVFIQQVREQLQASHERTIASLERGDFWIKEDQSTGYIHTSLSLIPDPLLPFLTVDGESVTKIMLRENQLPSLIYLIGSALQYYKRKEYTRPTFRYLEVALPVLAPSKQVTTFLRHARQGVLIQKVAKALQLDVYVVEKNIVQWLLNEPEGPCKQALTNLYGPVLGWIEEAKNLLKNGTPDTTFGSVLHKVGAKVIRDLYTRSAIVRSDRTLFPNGESLIVKASSALSVGTDVDTYCEKHFVPHAYQFHIPEGMMKIRVMDSNALPCLFYL</sequence>